<dbReference type="PANTHER" id="PTHR37831">
    <property type="entry name" value="D-RIBOSE PYRANASE"/>
    <property type="match status" value="1"/>
</dbReference>
<dbReference type="Proteomes" id="UP000070505">
    <property type="component" value="Unassembled WGS sequence"/>
</dbReference>
<dbReference type="PANTHER" id="PTHR37831:SF1">
    <property type="entry name" value="D-RIBOSE PYRANASE"/>
    <property type="match status" value="1"/>
</dbReference>
<dbReference type="EC" id="5.4.99.62" evidence="2"/>
<evidence type="ECO:0000256" key="1">
    <source>
        <dbReference type="ARBA" id="ARBA00000223"/>
    </source>
</evidence>
<dbReference type="GO" id="GO:0005829">
    <property type="term" value="C:cytosol"/>
    <property type="evidence" value="ECO:0007669"/>
    <property type="project" value="TreeGrafter"/>
</dbReference>
<dbReference type="InterPro" id="IPR023750">
    <property type="entry name" value="RbsD-like_sf"/>
</dbReference>
<evidence type="ECO:0000313" key="7">
    <source>
        <dbReference type="Proteomes" id="UP000070505"/>
    </source>
</evidence>
<keyword evidence="4" id="KW-0413">Isomerase</keyword>
<comment type="catalytic activity">
    <reaction evidence="1">
        <text>beta-D-ribopyranose = beta-D-ribofuranose</text>
        <dbReference type="Rhea" id="RHEA:25432"/>
        <dbReference type="ChEBI" id="CHEBI:27476"/>
        <dbReference type="ChEBI" id="CHEBI:47002"/>
        <dbReference type="EC" id="5.4.99.62"/>
    </reaction>
</comment>
<evidence type="ECO:0000256" key="5">
    <source>
        <dbReference type="ARBA" id="ARBA00023277"/>
    </source>
</evidence>
<dbReference type="Gene3D" id="3.40.1650.10">
    <property type="entry name" value="RbsD-like domain"/>
    <property type="match status" value="1"/>
</dbReference>
<dbReference type="Pfam" id="PF05025">
    <property type="entry name" value="RbsD_FucU"/>
    <property type="match status" value="1"/>
</dbReference>
<evidence type="ECO:0000313" key="6">
    <source>
        <dbReference type="EMBL" id="KXI15583.1"/>
    </source>
</evidence>
<sequence length="131" mass="14021">MLTHGVLNAQLAQAMAGLRHKDQFVISDCGLPVPDGVEVIDLALVFGVPRFKDVLDAIKGDLVLESGVMAEEALGKEPESLVKDAFAVPLTYVPHDGKDGFKALVSQAKFVIRSGETTPYSNVILRCGVPF</sequence>
<organism evidence="6 7">
    <name type="scientific">Gardnerella vaginalis</name>
    <dbReference type="NCBI Taxonomy" id="2702"/>
    <lineage>
        <taxon>Bacteria</taxon>
        <taxon>Bacillati</taxon>
        <taxon>Actinomycetota</taxon>
        <taxon>Actinomycetes</taxon>
        <taxon>Bifidobacteriales</taxon>
        <taxon>Bifidobacteriaceae</taxon>
        <taxon>Gardnerella</taxon>
    </lineage>
</organism>
<comment type="caution">
    <text evidence="6">The sequence shown here is derived from an EMBL/GenBank/DDBJ whole genome shotgun (WGS) entry which is preliminary data.</text>
</comment>
<gene>
    <name evidence="6" type="ORF">HMPREF3230_01317</name>
</gene>
<evidence type="ECO:0000256" key="3">
    <source>
        <dbReference type="ARBA" id="ARBA00022490"/>
    </source>
</evidence>
<dbReference type="InterPro" id="IPR023064">
    <property type="entry name" value="D-ribose_pyranase"/>
</dbReference>
<dbReference type="SUPFAM" id="SSF102546">
    <property type="entry name" value="RbsD-like"/>
    <property type="match status" value="1"/>
</dbReference>
<evidence type="ECO:0000256" key="4">
    <source>
        <dbReference type="ARBA" id="ARBA00023235"/>
    </source>
</evidence>
<evidence type="ECO:0000256" key="2">
    <source>
        <dbReference type="ARBA" id="ARBA00012862"/>
    </source>
</evidence>
<dbReference type="GO" id="GO:0019303">
    <property type="term" value="P:D-ribose catabolic process"/>
    <property type="evidence" value="ECO:0007669"/>
    <property type="project" value="TreeGrafter"/>
</dbReference>
<dbReference type="NCBIfam" id="NF008761">
    <property type="entry name" value="PRK11797.1"/>
    <property type="match status" value="1"/>
</dbReference>
<accession>A0A135Z1S8</accession>
<keyword evidence="5" id="KW-0119">Carbohydrate metabolism</keyword>
<reference evidence="6 7" key="1">
    <citation type="submission" date="2016-02" db="EMBL/GenBank/DDBJ databases">
        <authorList>
            <person name="Wen L."/>
            <person name="He K."/>
            <person name="Yang H."/>
        </authorList>
    </citation>
    <scope>NUCLEOTIDE SEQUENCE [LARGE SCALE GENOMIC DNA]</scope>
    <source>
        <strain evidence="6 7">CMW7778B</strain>
    </source>
</reference>
<dbReference type="AlphaFoldDB" id="A0A135Z1S8"/>
<dbReference type="RefSeq" id="WP_075524025.1">
    <property type="nucleotide sequence ID" value="NZ_KQ961877.1"/>
</dbReference>
<dbReference type="GO" id="GO:0016872">
    <property type="term" value="F:intramolecular lyase activity"/>
    <property type="evidence" value="ECO:0007669"/>
    <property type="project" value="InterPro"/>
</dbReference>
<proteinExistence type="predicted"/>
<dbReference type="GO" id="GO:0062193">
    <property type="term" value="F:D-ribose pyranase activity"/>
    <property type="evidence" value="ECO:0007669"/>
    <property type="project" value="UniProtKB-EC"/>
</dbReference>
<dbReference type="PATRIC" id="fig|2702.101.peg.1301"/>
<name>A0A135Z1S8_GARVA</name>
<keyword evidence="3" id="KW-0963">Cytoplasm</keyword>
<dbReference type="InterPro" id="IPR007721">
    <property type="entry name" value="RbsD_FucU"/>
</dbReference>
<dbReference type="EMBL" id="LSRC01000061">
    <property type="protein sequence ID" value="KXI15583.1"/>
    <property type="molecule type" value="Genomic_DNA"/>
</dbReference>
<dbReference type="GO" id="GO:0048029">
    <property type="term" value="F:monosaccharide binding"/>
    <property type="evidence" value="ECO:0007669"/>
    <property type="project" value="InterPro"/>
</dbReference>
<protein>
    <recommendedName>
        <fullName evidence="2">D-ribose pyranase</fullName>
        <ecNumber evidence="2">5.4.99.62</ecNumber>
    </recommendedName>
</protein>